<gene>
    <name evidence="15" type="ORF">SAMN04488005_2750</name>
</gene>
<dbReference type="AlphaFoldDB" id="A0A1I6HIJ1"/>
<name>A0A1I6HIJ1_9RHOB</name>
<comment type="subcellular location">
    <subcellularLocation>
        <location evidence="2 11">Cytoplasm</location>
    </subcellularLocation>
</comment>
<dbReference type="InterPro" id="IPR029058">
    <property type="entry name" value="AB_hydrolase_fold"/>
</dbReference>
<keyword evidence="9 11" id="KW-0378">Hydrolase</keyword>
<dbReference type="Proteomes" id="UP000199478">
    <property type="component" value="Unassembled WGS sequence"/>
</dbReference>
<evidence type="ECO:0000259" key="14">
    <source>
        <dbReference type="Pfam" id="PF00561"/>
    </source>
</evidence>
<dbReference type="STRING" id="390270.SAMN04488005_2750"/>
<evidence type="ECO:0000256" key="4">
    <source>
        <dbReference type="ARBA" id="ARBA00012568"/>
    </source>
</evidence>
<evidence type="ECO:0000256" key="13">
    <source>
        <dbReference type="RuleBase" id="RU003421"/>
    </source>
</evidence>
<dbReference type="EMBL" id="FOYP01000002">
    <property type="protein sequence ID" value="SFR54322.1"/>
    <property type="molecule type" value="Genomic_DNA"/>
</dbReference>
<feature type="domain" description="AB hydrolase-1" evidence="14">
    <location>
        <begin position="46"/>
        <end position="306"/>
    </location>
</feature>
<accession>A0A1I6HIJ1</accession>
<dbReference type="NCBIfam" id="TIGR01249">
    <property type="entry name" value="pro_imino_pep_1"/>
    <property type="match status" value="1"/>
</dbReference>
<dbReference type="OrthoDB" id="9796770at2"/>
<dbReference type="PRINTS" id="PR00793">
    <property type="entry name" value="PROAMNOPTASE"/>
</dbReference>
<dbReference type="EC" id="3.4.11.5" evidence="4 11"/>
<keyword evidence="6 11" id="KW-0031">Aminopeptidase</keyword>
<keyword evidence="16" id="KW-1185">Reference proteome</keyword>
<organism evidence="15 16">
    <name type="scientific">Yoonia tamlensis</name>
    <dbReference type="NCBI Taxonomy" id="390270"/>
    <lineage>
        <taxon>Bacteria</taxon>
        <taxon>Pseudomonadati</taxon>
        <taxon>Pseudomonadota</taxon>
        <taxon>Alphaproteobacteria</taxon>
        <taxon>Rhodobacterales</taxon>
        <taxon>Paracoccaceae</taxon>
        <taxon>Yoonia</taxon>
    </lineage>
</organism>
<keyword evidence="7 11" id="KW-0963">Cytoplasm</keyword>
<dbReference type="SUPFAM" id="SSF53474">
    <property type="entry name" value="alpha/beta-Hydrolases"/>
    <property type="match status" value="1"/>
</dbReference>
<dbReference type="InterPro" id="IPR005944">
    <property type="entry name" value="Pro_iminopeptidase"/>
</dbReference>
<dbReference type="PANTHER" id="PTHR43722">
    <property type="entry name" value="PROLINE IMINOPEPTIDASE"/>
    <property type="match status" value="1"/>
</dbReference>
<dbReference type="GO" id="GO:0005737">
    <property type="term" value="C:cytoplasm"/>
    <property type="evidence" value="ECO:0007669"/>
    <property type="project" value="UniProtKB-SubCell"/>
</dbReference>
<dbReference type="Gene3D" id="3.40.50.1820">
    <property type="entry name" value="alpha/beta hydrolase"/>
    <property type="match status" value="1"/>
</dbReference>
<evidence type="ECO:0000256" key="11">
    <source>
        <dbReference type="PIRNR" id="PIRNR006431"/>
    </source>
</evidence>
<evidence type="ECO:0000256" key="8">
    <source>
        <dbReference type="ARBA" id="ARBA00022670"/>
    </source>
</evidence>
<dbReference type="InterPro" id="IPR000073">
    <property type="entry name" value="AB_hydrolase_1"/>
</dbReference>
<evidence type="ECO:0000256" key="9">
    <source>
        <dbReference type="ARBA" id="ARBA00022801"/>
    </source>
</evidence>
<proteinExistence type="inferred from homology"/>
<dbReference type="RefSeq" id="WP_090201164.1">
    <property type="nucleotide sequence ID" value="NZ_FOYP01000002.1"/>
</dbReference>
<feature type="active site" evidence="12">
    <location>
        <position position="276"/>
    </location>
</feature>
<sequence>MDKTVGQKSAYAYLYPALEPFARQMLDVGDGHTVYFEQCGNPDGIPVVVLHGGPGGGCSPAMRRYFDPAVYRIVLFDQRGCGRSRPHASVTANTTWHLVADIELIRRTLGIDRWVVFGGSWGATLALIYAQAHPECVRALALRGVFLMTQPELDWFYGGGAGRFWPELWDAFASLIPADEQDNFVAAYHKRLFSGDRAQEVKFARAWTLWENALAAMGSDGVSGEAPAEYARAFARLENHYFVNGGFLDASQQILHSSQMAKIADIPGVIVQGRYDMICPPHAAYQLAQSWKSAQLTMVAQAGHALSEPGISAALVRSMDQFGATQSFTGL</sequence>
<dbReference type="GO" id="GO:0004177">
    <property type="term" value="F:aminopeptidase activity"/>
    <property type="evidence" value="ECO:0007669"/>
    <property type="project" value="UniProtKB-UniRule"/>
</dbReference>
<evidence type="ECO:0000256" key="5">
    <source>
        <dbReference type="ARBA" id="ARBA00021843"/>
    </source>
</evidence>
<dbReference type="Pfam" id="PF00561">
    <property type="entry name" value="Abhydrolase_1"/>
    <property type="match status" value="1"/>
</dbReference>
<evidence type="ECO:0000256" key="12">
    <source>
        <dbReference type="PIRSR" id="PIRSR006431-1"/>
    </source>
</evidence>
<comment type="similarity">
    <text evidence="3 11 13">Belongs to the peptidase S33 family.</text>
</comment>
<dbReference type="GO" id="GO:0006508">
    <property type="term" value="P:proteolysis"/>
    <property type="evidence" value="ECO:0007669"/>
    <property type="project" value="UniProtKB-KW"/>
</dbReference>
<dbReference type="InterPro" id="IPR002410">
    <property type="entry name" value="Peptidase_S33"/>
</dbReference>
<reference evidence="16" key="1">
    <citation type="submission" date="2016-10" db="EMBL/GenBank/DDBJ databases">
        <authorList>
            <person name="Varghese N."/>
            <person name="Submissions S."/>
        </authorList>
    </citation>
    <scope>NUCLEOTIDE SEQUENCE [LARGE SCALE GENOMIC DNA]</scope>
    <source>
        <strain evidence="16">DSM 26879</strain>
    </source>
</reference>
<evidence type="ECO:0000256" key="3">
    <source>
        <dbReference type="ARBA" id="ARBA00010088"/>
    </source>
</evidence>
<protein>
    <recommendedName>
        <fullName evidence="5 11">Proline iminopeptidase</fullName>
        <shortName evidence="11">PIP</shortName>
        <ecNumber evidence="4 11">3.4.11.5</ecNumber>
    </recommendedName>
    <alternativeName>
        <fullName evidence="10 11">Prolyl aminopeptidase</fullName>
    </alternativeName>
</protein>
<feature type="active site" description="Nucleophile" evidence="12">
    <location>
        <position position="120"/>
    </location>
</feature>
<dbReference type="PIRSF" id="PIRSF006431">
    <property type="entry name" value="Pept_S33"/>
    <property type="match status" value="1"/>
</dbReference>
<evidence type="ECO:0000256" key="1">
    <source>
        <dbReference type="ARBA" id="ARBA00001585"/>
    </source>
</evidence>
<evidence type="ECO:0000256" key="7">
    <source>
        <dbReference type="ARBA" id="ARBA00022490"/>
    </source>
</evidence>
<evidence type="ECO:0000313" key="16">
    <source>
        <dbReference type="Proteomes" id="UP000199478"/>
    </source>
</evidence>
<evidence type="ECO:0000256" key="6">
    <source>
        <dbReference type="ARBA" id="ARBA00022438"/>
    </source>
</evidence>
<comment type="catalytic activity">
    <reaction evidence="1 11 13">
        <text>Release of N-terminal proline from a peptide.</text>
        <dbReference type="EC" id="3.4.11.5"/>
    </reaction>
</comment>
<dbReference type="PANTHER" id="PTHR43722:SF1">
    <property type="entry name" value="PROLINE IMINOPEPTIDASE"/>
    <property type="match status" value="1"/>
</dbReference>
<feature type="active site" description="Proton donor" evidence="12">
    <location>
        <position position="304"/>
    </location>
</feature>
<keyword evidence="8 11" id="KW-0645">Protease</keyword>
<evidence type="ECO:0000256" key="10">
    <source>
        <dbReference type="ARBA" id="ARBA00029605"/>
    </source>
</evidence>
<evidence type="ECO:0000313" key="15">
    <source>
        <dbReference type="EMBL" id="SFR54322.1"/>
    </source>
</evidence>
<evidence type="ECO:0000256" key="2">
    <source>
        <dbReference type="ARBA" id="ARBA00004496"/>
    </source>
</evidence>